<feature type="region of interest" description="Disordered" evidence="1">
    <location>
        <begin position="345"/>
        <end position="485"/>
    </location>
</feature>
<evidence type="ECO:0000313" key="3">
    <source>
        <dbReference type="Proteomes" id="UP000298030"/>
    </source>
</evidence>
<evidence type="ECO:0000313" key="2">
    <source>
        <dbReference type="EMBL" id="TEB10480.1"/>
    </source>
</evidence>
<dbReference type="OrthoDB" id="2261329at2759"/>
<feature type="region of interest" description="Disordered" evidence="1">
    <location>
        <begin position="502"/>
        <end position="576"/>
    </location>
</feature>
<accession>A0A4Y7RP09</accession>
<protein>
    <recommendedName>
        <fullName evidence="4">PH domain-containing protein</fullName>
    </recommendedName>
</protein>
<gene>
    <name evidence="2" type="ORF">FA13DRAFT_1806317</name>
</gene>
<name>A0A4Y7RP09_COPMI</name>
<organism evidence="2 3">
    <name type="scientific">Coprinellus micaceus</name>
    <name type="common">Glistening ink-cap mushroom</name>
    <name type="synonym">Coprinus micaceus</name>
    <dbReference type="NCBI Taxonomy" id="71717"/>
    <lineage>
        <taxon>Eukaryota</taxon>
        <taxon>Fungi</taxon>
        <taxon>Dikarya</taxon>
        <taxon>Basidiomycota</taxon>
        <taxon>Agaricomycotina</taxon>
        <taxon>Agaricomycetes</taxon>
        <taxon>Agaricomycetidae</taxon>
        <taxon>Agaricales</taxon>
        <taxon>Agaricineae</taxon>
        <taxon>Psathyrellaceae</taxon>
        <taxon>Coprinellus</taxon>
    </lineage>
</organism>
<dbReference type="EMBL" id="QPFP01000469">
    <property type="protein sequence ID" value="TEB10480.1"/>
    <property type="molecule type" value="Genomic_DNA"/>
</dbReference>
<sequence length="576" mass="61851">MGPRPPPRPSRALTDLTPATASASFAHNKRSFRNLLSLLKRPTKSDPFPAVAPQHNALASKALPLLPMPLDDAMRPVLSRSQTHTGSLVYRVHGHRWAAGSITLDANTICVAYSTEEGHTVVTKEISLLGCSDIRSVPNPGSALGREEYAALQEHGDEELKVFELLFKHPGGDRTERFAVSSVRERAKWISAFWDAILPASTSQQLESKRQLDRRLSRTPTDRSLPPLPPPSRIFSPQPLASRTKSRTLPSTPKVAPLNVRSRSAHSRVSFDDTLQFVGDSSDSPTPDLYSATHAKAMTIDTSLSASMMMSRSSTSALPLPPPISPASAYSSASAPRSRFSASASAFSYASPPPPVSPSGNKGSGNDTRNGKRSEDEGEKGDKDKGRGGAKKKTWPPPVSQWSAHSHSQSEENLEPPKRISMFTKVPLDEDGVPSHIRREVDATKSSGGGGLSRSRTLHIVGKAEKIEGTGKSGGGEGMKRANSASITNLGRLSVVRTRLAAMEGASSSSSSAPTSPGLSTLRVPLLPNPNLFYPRADVERGGHEPSRFARPLQRTREGKGKKLSTLIYGSEPQSK</sequence>
<feature type="compositionally biased region" description="Basic and acidic residues" evidence="1">
    <location>
        <begin position="369"/>
        <end position="387"/>
    </location>
</feature>
<dbReference type="Proteomes" id="UP000298030">
    <property type="component" value="Unassembled WGS sequence"/>
</dbReference>
<dbReference type="STRING" id="71717.A0A4Y7RP09"/>
<feature type="compositionally biased region" description="Basic and acidic residues" evidence="1">
    <location>
        <begin position="207"/>
        <end position="216"/>
    </location>
</feature>
<proteinExistence type="predicted"/>
<feature type="region of interest" description="Disordered" evidence="1">
    <location>
        <begin position="205"/>
        <end position="265"/>
    </location>
</feature>
<feature type="compositionally biased region" description="Polar residues" evidence="1">
    <location>
        <begin position="241"/>
        <end position="251"/>
    </location>
</feature>
<keyword evidence="3" id="KW-1185">Reference proteome</keyword>
<comment type="caution">
    <text evidence="2">The sequence shown here is derived from an EMBL/GenBank/DDBJ whole genome shotgun (WGS) entry which is preliminary data.</text>
</comment>
<dbReference type="SUPFAM" id="SSF50729">
    <property type="entry name" value="PH domain-like"/>
    <property type="match status" value="1"/>
</dbReference>
<feature type="compositionally biased region" description="Low complexity" evidence="1">
    <location>
        <begin position="505"/>
        <end position="522"/>
    </location>
</feature>
<dbReference type="AlphaFoldDB" id="A0A4Y7RP09"/>
<evidence type="ECO:0008006" key="4">
    <source>
        <dbReference type="Google" id="ProtNLM"/>
    </source>
</evidence>
<feature type="compositionally biased region" description="Basic and acidic residues" evidence="1">
    <location>
        <begin position="537"/>
        <end position="548"/>
    </location>
</feature>
<evidence type="ECO:0000256" key="1">
    <source>
        <dbReference type="SAM" id="MobiDB-lite"/>
    </source>
</evidence>
<reference evidence="2 3" key="1">
    <citation type="journal article" date="2019" name="Nat. Ecol. Evol.">
        <title>Megaphylogeny resolves global patterns of mushroom evolution.</title>
        <authorList>
            <person name="Varga T."/>
            <person name="Krizsan K."/>
            <person name="Foldi C."/>
            <person name="Dima B."/>
            <person name="Sanchez-Garcia M."/>
            <person name="Sanchez-Ramirez S."/>
            <person name="Szollosi G.J."/>
            <person name="Szarkandi J.G."/>
            <person name="Papp V."/>
            <person name="Albert L."/>
            <person name="Andreopoulos W."/>
            <person name="Angelini C."/>
            <person name="Antonin V."/>
            <person name="Barry K.W."/>
            <person name="Bougher N.L."/>
            <person name="Buchanan P."/>
            <person name="Buyck B."/>
            <person name="Bense V."/>
            <person name="Catcheside P."/>
            <person name="Chovatia M."/>
            <person name="Cooper J."/>
            <person name="Damon W."/>
            <person name="Desjardin D."/>
            <person name="Finy P."/>
            <person name="Geml J."/>
            <person name="Haridas S."/>
            <person name="Hughes K."/>
            <person name="Justo A."/>
            <person name="Karasinski D."/>
            <person name="Kautmanova I."/>
            <person name="Kiss B."/>
            <person name="Kocsube S."/>
            <person name="Kotiranta H."/>
            <person name="LaButti K.M."/>
            <person name="Lechner B.E."/>
            <person name="Liimatainen K."/>
            <person name="Lipzen A."/>
            <person name="Lukacs Z."/>
            <person name="Mihaltcheva S."/>
            <person name="Morgado L.N."/>
            <person name="Niskanen T."/>
            <person name="Noordeloos M.E."/>
            <person name="Ohm R.A."/>
            <person name="Ortiz-Santana B."/>
            <person name="Ovrebo C."/>
            <person name="Racz N."/>
            <person name="Riley R."/>
            <person name="Savchenko A."/>
            <person name="Shiryaev A."/>
            <person name="Soop K."/>
            <person name="Spirin V."/>
            <person name="Szebenyi C."/>
            <person name="Tomsovsky M."/>
            <person name="Tulloss R.E."/>
            <person name="Uehling J."/>
            <person name="Grigoriev I.V."/>
            <person name="Vagvolgyi C."/>
            <person name="Papp T."/>
            <person name="Martin F.M."/>
            <person name="Miettinen O."/>
            <person name="Hibbett D.S."/>
            <person name="Nagy L.G."/>
        </authorList>
    </citation>
    <scope>NUCLEOTIDE SEQUENCE [LARGE SCALE GENOMIC DNA]</scope>
    <source>
        <strain evidence="2 3">FP101781</strain>
    </source>
</reference>